<comment type="caution">
    <text evidence="2">The sequence shown here is derived from an EMBL/GenBank/DDBJ whole genome shotgun (WGS) entry which is preliminary data.</text>
</comment>
<keyword evidence="1" id="KW-0808">Transferase</keyword>
<dbReference type="InterPro" id="IPR007577">
    <property type="entry name" value="GlycoTrfase_DXD_sugar-bd_CS"/>
</dbReference>
<dbReference type="SUPFAM" id="SSF53448">
    <property type="entry name" value="Nucleotide-diphospho-sugar transferases"/>
    <property type="match status" value="1"/>
</dbReference>
<dbReference type="InterPro" id="IPR029044">
    <property type="entry name" value="Nucleotide-diphossugar_trans"/>
</dbReference>
<dbReference type="GO" id="GO:0051999">
    <property type="term" value="P:mannosyl-inositol phosphorylceramide biosynthetic process"/>
    <property type="evidence" value="ECO:0007669"/>
    <property type="project" value="TreeGrafter"/>
</dbReference>
<dbReference type="Pfam" id="PF04488">
    <property type="entry name" value="Gly_transf_sug"/>
    <property type="match status" value="1"/>
</dbReference>
<sequence>MEWMIQETPDNIGVINLVKPPRILIQFWDDAACIPADVQGCLDSWAPLEEIGFERLLFDDATAEQFILENFSPRHARAFNRCRHPAMRADFFRLCFVLKNGGLYVDADDTYQGYDIDKLMVDGRLKLQPLCYDIASDSMVDPVGSAGISVAGGRIFYVNNNPLLAPANHPIIAMALEQATNSLLSADEDSRDIQSLTGPGNLTSSLVAHAVELTQAGKGWDFELLTDWDSVAVSTWPLSYRSDDRNWRRWVSSDG</sequence>
<evidence type="ECO:0000313" key="3">
    <source>
        <dbReference type="Proteomes" id="UP000035722"/>
    </source>
</evidence>
<evidence type="ECO:0000256" key="1">
    <source>
        <dbReference type="ARBA" id="ARBA00022679"/>
    </source>
</evidence>
<keyword evidence="3" id="KW-1185">Reference proteome</keyword>
<dbReference type="PANTHER" id="PTHR32385">
    <property type="entry name" value="MANNOSYL PHOSPHORYLINOSITOL CERAMIDE SYNTHASE"/>
    <property type="match status" value="1"/>
</dbReference>
<name>A0A024H1H2_9MICC</name>
<protein>
    <recommendedName>
        <fullName evidence="4">Glycosyltransferase sugar-binding region containing DXD motif family protein</fullName>
    </recommendedName>
</protein>
<organism evidence="2 3">
    <name type="scientific">Pseudarthrobacter siccitolerans</name>
    <dbReference type="NCBI Taxonomy" id="861266"/>
    <lineage>
        <taxon>Bacteria</taxon>
        <taxon>Bacillati</taxon>
        <taxon>Actinomycetota</taxon>
        <taxon>Actinomycetes</taxon>
        <taxon>Micrococcales</taxon>
        <taxon>Micrococcaceae</taxon>
        <taxon>Pseudarthrobacter</taxon>
    </lineage>
</organism>
<accession>A0A024H1H2</accession>
<evidence type="ECO:0000313" key="2">
    <source>
        <dbReference type="EMBL" id="CCQ45858.1"/>
    </source>
</evidence>
<dbReference type="Gene3D" id="3.90.550.20">
    <property type="match status" value="1"/>
</dbReference>
<proteinExistence type="predicted"/>
<dbReference type="GO" id="GO:0000030">
    <property type="term" value="F:mannosyltransferase activity"/>
    <property type="evidence" value="ECO:0007669"/>
    <property type="project" value="TreeGrafter"/>
</dbReference>
<dbReference type="AlphaFoldDB" id="A0A024H1H2"/>
<gene>
    <name evidence="2" type="ORF">ARTSIC4J27_1816</name>
</gene>
<evidence type="ECO:0008006" key="4">
    <source>
        <dbReference type="Google" id="ProtNLM"/>
    </source>
</evidence>
<dbReference type="PANTHER" id="PTHR32385:SF15">
    <property type="entry name" value="INOSITOL PHOSPHOCERAMIDE MANNOSYLTRANSFERASE 1"/>
    <property type="match status" value="1"/>
</dbReference>
<dbReference type="Proteomes" id="UP000035722">
    <property type="component" value="Unassembled WGS sequence"/>
</dbReference>
<dbReference type="EMBL" id="CAQI01000040">
    <property type="protein sequence ID" value="CCQ45858.1"/>
    <property type="molecule type" value="Genomic_DNA"/>
</dbReference>
<dbReference type="InterPro" id="IPR051706">
    <property type="entry name" value="Glycosyltransferase_domain"/>
</dbReference>
<dbReference type="GO" id="GO:0016020">
    <property type="term" value="C:membrane"/>
    <property type="evidence" value="ECO:0007669"/>
    <property type="project" value="GOC"/>
</dbReference>
<dbReference type="STRING" id="861266.ARTSIC4J27_1816"/>
<reference evidence="3" key="1">
    <citation type="journal article" date="2014" name="Genome Announc.">
        <title>Genome Sequence of Arthrobacter siccitolerans 4J27, a Xeroprotectant-Producing Desiccation-Tolerant Microorganism.</title>
        <authorList>
            <person name="Manzanera M."/>
            <person name="Santa-Cruz-Calvo L."/>
            <person name="Vilchez J.I."/>
            <person name="Garcia-Fontana C."/>
            <person name="Silva-Castro G.A."/>
            <person name="Calvo C."/>
            <person name="Gonzalez-Lopez J."/>
        </authorList>
    </citation>
    <scope>NUCLEOTIDE SEQUENCE [LARGE SCALE GENOMIC DNA]</scope>
    <source>
        <strain evidence="3">4J27</strain>
    </source>
</reference>